<dbReference type="SUPFAM" id="SSF56235">
    <property type="entry name" value="N-terminal nucleophile aminohydrolases (Ntn hydrolases)"/>
    <property type="match status" value="1"/>
</dbReference>
<dbReference type="Gene3D" id="3.40.50.2020">
    <property type="match status" value="1"/>
</dbReference>
<evidence type="ECO:0000256" key="3">
    <source>
        <dbReference type="ARBA" id="ARBA00011941"/>
    </source>
</evidence>
<evidence type="ECO:0000256" key="8">
    <source>
        <dbReference type="SAM" id="MobiDB-lite"/>
    </source>
</evidence>
<organism evidence="10 11">
    <name type="scientific">Letharia columbiana</name>
    <dbReference type="NCBI Taxonomy" id="112416"/>
    <lineage>
        <taxon>Eukaryota</taxon>
        <taxon>Fungi</taxon>
        <taxon>Dikarya</taxon>
        <taxon>Ascomycota</taxon>
        <taxon>Pezizomycotina</taxon>
        <taxon>Lecanoromycetes</taxon>
        <taxon>OSLEUM clade</taxon>
        <taxon>Lecanoromycetidae</taxon>
        <taxon>Lecanorales</taxon>
        <taxon>Lecanorineae</taxon>
        <taxon>Parmeliaceae</taxon>
        <taxon>Letharia</taxon>
    </lineage>
</organism>
<dbReference type="PROSITE" id="PS51278">
    <property type="entry name" value="GATASE_TYPE_2"/>
    <property type="match status" value="1"/>
</dbReference>
<keyword evidence="4" id="KW-0328">Glycosyltransferase</keyword>
<dbReference type="SUPFAM" id="SSF53271">
    <property type="entry name" value="PRTase-like"/>
    <property type="match status" value="1"/>
</dbReference>
<dbReference type="Pfam" id="PF13522">
    <property type="entry name" value="GATase_6"/>
    <property type="match status" value="1"/>
</dbReference>
<keyword evidence="6" id="KW-0658">Purine biosynthesis</keyword>
<dbReference type="InterPro" id="IPR000836">
    <property type="entry name" value="PRTase_dom"/>
</dbReference>
<dbReference type="CDD" id="cd06223">
    <property type="entry name" value="PRTases_typeI"/>
    <property type="match status" value="1"/>
</dbReference>
<evidence type="ECO:0000256" key="6">
    <source>
        <dbReference type="ARBA" id="ARBA00022755"/>
    </source>
</evidence>
<evidence type="ECO:0000256" key="5">
    <source>
        <dbReference type="ARBA" id="ARBA00022679"/>
    </source>
</evidence>
<dbReference type="InterPro" id="IPR017932">
    <property type="entry name" value="GATase_2_dom"/>
</dbReference>
<keyword evidence="5" id="KW-0808">Transferase</keyword>
<dbReference type="NCBIfam" id="TIGR01134">
    <property type="entry name" value="purF"/>
    <property type="match status" value="1"/>
</dbReference>
<dbReference type="HAMAP" id="MF_01931">
    <property type="entry name" value="PurF"/>
    <property type="match status" value="1"/>
</dbReference>
<feature type="compositionally biased region" description="Basic and acidic residues" evidence="8">
    <location>
        <begin position="579"/>
        <end position="590"/>
    </location>
</feature>
<comment type="similarity">
    <text evidence="2">In the C-terminal section; belongs to the purine/pyrimidine phosphoribosyltransferase family.</text>
</comment>
<dbReference type="EMBL" id="JACCJC010000005">
    <property type="protein sequence ID" value="KAF6239595.1"/>
    <property type="molecule type" value="Genomic_DNA"/>
</dbReference>
<dbReference type="OrthoDB" id="191723at2759"/>
<sequence>MLHAEPEGNACAAELHEALYYLQHRGQDACGISTCATGGRIFQCKGNGLASKVFRDGARVQDLPGYMGECAFGHVNLKAEDNAGLGHLRYPTAGTSANAEAQPFFVNSPYGISAAHNGNLINAAELRDFLDREAHRHINTESDSELLLNVFASELNTTGKARINCDDIFAALGRMYERLEGGFACTAMLAGFGIIGFRDSYGIRPLVLGSRLASSGQGRDYMLSSESVALQQLGYLKSNIQDIKPGQAVIIQKGAEPVFASVQPQKRYCPDIFEFCYFARPDSVIDAMSVHQSRENMGYKLAHRIAKVLSPSQLEEIDVVMPIPDTSNTTAPCVAARLNKPYRQGFVKNRYVFRTFIMGGQKARQKGVRRKMNAMEQQFVGKNVLLVDDSIVRGTTSREIVLMAKEAGAKKVFFASAAPRIRHPHIYGIDLSSPSELIAHKRTVDEIATHIGAEKVIFQELDDLIDACRQAAPSDHTARETQDFEVGVFNGQYVTPVPDGYFVHLERVRGETKKIKMIENARGAVANGSADPEEIMMATNGAEVKDDGSVVASGPLDAGNMPVVNGNHSHLPNGKRKRTLEEHEKPKRTMDISMHNQDDFEVED</sequence>
<dbReference type="InterPro" id="IPR029055">
    <property type="entry name" value="Ntn_hydrolases_N"/>
</dbReference>
<dbReference type="EC" id="2.4.2.14" evidence="3"/>
<evidence type="ECO:0000256" key="2">
    <source>
        <dbReference type="ARBA" id="ARBA00010138"/>
    </source>
</evidence>
<name>A0A8H6G330_9LECA</name>
<evidence type="ECO:0000256" key="1">
    <source>
        <dbReference type="ARBA" id="ARBA00005209"/>
    </source>
</evidence>
<feature type="domain" description="Glutamine amidotransferase type-2" evidence="9">
    <location>
        <begin position="1"/>
        <end position="254"/>
    </location>
</feature>
<dbReference type="GeneID" id="59283814"/>
<evidence type="ECO:0000256" key="7">
    <source>
        <dbReference type="ARBA" id="ARBA00022962"/>
    </source>
</evidence>
<dbReference type="PANTHER" id="PTHR11907">
    <property type="entry name" value="AMIDOPHOSPHORIBOSYLTRANSFERASE"/>
    <property type="match status" value="1"/>
</dbReference>
<dbReference type="Proteomes" id="UP000578531">
    <property type="component" value="Unassembled WGS sequence"/>
</dbReference>
<evidence type="ECO:0000313" key="11">
    <source>
        <dbReference type="Proteomes" id="UP000578531"/>
    </source>
</evidence>
<dbReference type="GO" id="GO:0004044">
    <property type="term" value="F:amidophosphoribosyltransferase activity"/>
    <property type="evidence" value="ECO:0007669"/>
    <property type="project" value="UniProtKB-EC"/>
</dbReference>
<accession>A0A8H6G330</accession>
<dbReference type="UniPathway" id="UPA00074">
    <property type="reaction ID" value="UER00124"/>
</dbReference>
<dbReference type="InterPro" id="IPR029057">
    <property type="entry name" value="PRTase-like"/>
</dbReference>
<dbReference type="Gene3D" id="3.60.20.10">
    <property type="entry name" value="Glutamine Phosphoribosylpyrophosphate, subunit 1, domain 1"/>
    <property type="match status" value="1"/>
</dbReference>
<evidence type="ECO:0000259" key="9">
    <source>
        <dbReference type="PROSITE" id="PS51278"/>
    </source>
</evidence>
<keyword evidence="7" id="KW-0315">Glutamine amidotransferase</keyword>
<gene>
    <name evidence="10" type="ORF">HO173_002140</name>
</gene>
<comment type="caution">
    <text evidence="10">The sequence shown here is derived from an EMBL/GenBank/DDBJ whole genome shotgun (WGS) entry which is preliminary data.</text>
</comment>
<dbReference type="RefSeq" id="XP_037168870.1">
    <property type="nucleotide sequence ID" value="XM_037304075.1"/>
</dbReference>
<reference evidence="10 11" key="1">
    <citation type="journal article" date="2020" name="Genomics">
        <title>Complete, high-quality genomes from long-read metagenomic sequencing of two wolf lichen thalli reveals enigmatic genome architecture.</title>
        <authorList>
            <person name="McKenzie S.K."/>
            <person name="Walston R.F."/>
            <person name="Allen J.L."/>
        </authorList>
    </citation>
    <scope>NUCLEOTIDE SEQUENCE [LARGE SCALE GENOMIC DNA]</scope>
    <source>
        <strain evidence="10">WasteWater2</strain>
    </source>
</reference>
<keyword evidence="11" id="KW-1185">Reference proteome</keyword>
<dbReference type="GO" id="GO:0006189">
    <property type="term" value="P:'de novo' IMP biosynthetic process"/>
    <property type="evidence" value="ECO:0007669"/>
    <property type="project" value="UniProtKB-UniPathway"/>
</dbReference>
<dbReference type="InterPro" id="IPR005854">
    <property type="entry name" value="PurF"/>
</dbReference>
<evidence type="ECO:0000256" key="4">
    <source>
        <dbReference type="ARBA" id="ARBA00022676"/>
    </source>
</evidence>
<dbReference type="GO" id="GO:0009113">
    <property type="term" value="P:purine nucleobase biosynthetic process"/>
    <property type="evidence" value="ECO:0007669"/>
    <property type="project" value="InterPro"/>
</dbReference>
<comment type="pathway">
    <text evidence="1">Purine metabolism; IMP biosynthesis via de novo pathway; N(1)-(5-phospho-D-ribosyl)glycinamide from 5-phospho-alpha-D-ribose 1-diphosphate: step 1/2.</text>
</comment>
<evidence type="ECO:0000313" key="10">
    <source>
        <dbReference type="EMBL" id="KAF6239595.1"/>
    </source>
</evidence>
<feature type="region of interest" description="Disordered" evidence="8">
    <location>
        <begin position="560"/>
        <end position="604"/>
    </location>
</feature>
<protein>
    <recommendedName>
        <fullName evidence="3">amidophosphoribosyltransferase</fullName>
        <ecNumber evidence="3">2.4.2.14</ecNumber>
    </recommendedName>
</protein>
<dbReference type="AlphaFoldDB" id="A0A8H6G330"/>
<proteinExistence type="inferred from homology"/>